<dbReference type="AlphaFoldDB" id="A0A2X0ICL4"/>
<evidence type="ECO:0000259" key="4">
    <source>
        <dbReference type="SMART" id="SM00418"/>
    </source>
</evidence>
<keyword evidence="1" id="KW-0805">Transcription regulation</keyword>
<evidence type="ECO:0000256" key="2">
    <source>
        <dbReference type="ARBA" id="ARBA00023125"/>
    </source>
</evidence>
<accession>A0A2X0ICL4</accession>
<dbReference type="PANTHER" id="PTHR43132">
    <property type="entry name" value="ARSENICAL RESISTANCE OPERON REPRESSOR ARSR-RELATED"/>
    <property type="match status" value="1"/>
</dbReference>
<name>A0A2X0ICL4_9ACTN</name>
<dbReference type="InterPro" id="IPR036388">
    <property type="entry name" value="WH-like_DNA-bd_sf"/>
</dbReference>
<dbReference type="OrthoDB" id="3854629at2"/>
<evidence type="ECO:0000313" key="6">
    <source>
        <dbReference type="Proteomes" id="UP000248889"/>
    </source>
</evidence>
<evidence type="ECO:0000313" key="5">
    <source>
        <dbReference type="EMBL" id="RAG82714.1"/>
    </source>
</evidence>
<dbReference type="GO" id="GO:0003677">
    <property type="term" value="F:DNA binding"/>
    <property type="evidence" value="ECO:0007669"/>
    <property type="project" value="UniProtKB-KW"/>
</dbReference>
<dbReference type="InterPro" id="IPR001845">
    <property type="entry name" value="HTH_ArsR_DNA-bd_dom"/>
</dbReference>
<gene>
    <name evidence="5" type="ORF">DN069_26055</name>
</gene>
<dbReference type="EMBL" id="QKYN01000106">
    <property type="protein sequence ID" value="RAG82714.1"/>
    <property type="molecule type" value="Genomic_DNA"/>
</dbReference>
<dbReference type="Proteomes" id="UP000248889">
    <property type="component" value="Unassembled WGS sequence"/>
</dbReference>
<reference evidence="5 6" key="1">
    <citation type="submission" date="2018-06" db="EMBL/GenBank/DDBJ databases">
        <title>Streptacidiphilus pinicola sp. nov., isolated from pine grove soil.</title>
        <authorList>
            <person name="Roh S.G."/>
            <person name="Park S."/>
            <person name="Kim M.-K."/>
            <person name="Yun B.-R."/>
            <person name="Park J."/>
            <person name="Kim M.J."/>
            <person name="Kim Y.S."/>
            <person name="Kim S.B."/>
        </authorList>
    </citation>
    <scope>NUCLEOTIDE SEQUENCE [LARGE SCALE GENOMIC DNA]</scope>
    <source>
        <strain evidence="5 6">MMS16-CNU450</strain>
    </source>
</reference>
<keyword evidence="3" id="KW-0804">Transcription</keyword>
<dbReference type="InterPro" id="IPR036390">
    <property type="entry name" value="WH_DNA-bd_sf"/>
</dbReference>
<feature type="domain" description="HTH arsR-type" evidence="4">
    <location>
        <begin position="259"/>
        <end position="328"/>
    </location>
</feature>
<dbReference type="PANTHER" id="PTHR43132:SF2">
    <property type="entry name" value="ARSENICAL RESISTANCE OPERON REPRESSOR ARSR-RELATED"/>
    <property type="match status" value="1"/>
</dbReference>
<keyword evidence="6" id="KW-1185">Reference proteome</keyword>
<evidence type="ECO:0000256" key="1">
    <source>
        <dbReference type="ARBA" id="ARBA00023015"/>
    </source>
</evidence>
<dbReference type="Pfam" id="PF12840">
    <property type="entry name" value="HTH_20"/>
    <property type="match status" value="1"/>
</dbReference>
<dbReference type="PRINTS" id="PR00778">
    <property type="entry name" value="HTHARSR"/>
</dbReference>
<keyword evidence="2" id="KW-0238">DNA-binding</keyword>
<dbReference type="InterPro" id="IPR011991">
    <property type="entry name" value="ArsR-like_HTH"/>
</dbReference>
<sequence>MIEITLDAGALARTRFVISPLHEVGATLFGWPHPPRPQARALLTRARAALHGPELPLLRTFALGSGGYVPDFLAPHPEGPSPTVDEQLAQVAATAPVRVEAELEALACGRPDNGLAPSERQDAVAALLARGGRRLAAQAVDELRRYWQLVFAPEWDAARAALDADVRHRAQTLAWQGAGALIPSLHPALGWDGGVLRIESRFSVALRAPMVVFIPSLVATALSVGIDPVYRTEPRVPVITYPAVPSAPDGAPASADLRRLLGVTRADLLATLTAPETTGTLARRHYLTAPTVSYHLGILLRAGLVTRERAGREVRYRRTDRGTRLARTGS</sequence>
<evidence type="ECO:0000256" key="3">
    <source>
        <dbReference type="ARBA" id="ARBA00023163"/>
    </source>
</evidence>
<dbReference type="GO" id="GO:0003700">
    <property type="term" value="F:DNA-binding transcription factor activity"/>
    <property type="evidence" value="ECO:0007669"/>
    <property type="project" value="InterPro"/>
</dbReference>
<dbReference type="CDD" id="cd00090">
    <property type="entry name" value="HTH_ARSR"/>
    <property type="match status" value="1"/>
</dbReference>
<dbReference type="SUPFAM" id="SSF46785">
    <property type="entry name" value="Winged helix' DNA-binding domain"/>
    <property type="match status" value="1"/>
</dbReference>
<dbReference type="RefSeq" id="WP_111504864.1">
    <property type="nucleotide sequence ID" value="NZ_QKYN01000106.1"/>
</dbReference>
<dbReference type="SMART" id="SM00418">
    <property type="entry name" value="HTH_ARSR"/>
    <property type="match status" value="1"/>
</dbReference>
<proteinExistence type="predicted"/>
<dbReference type="InterPro" id="IPR051011">
    <property type="entry name" value="Metal_resp_trans_reg"/>
</dbReference>
<protein>
    <recommendedName>
        <fullName evidence="4">HTH arsR-type domain-containing protein</fullName>
    </recommendedName>
</protein>
<dbReference type="Gene3D" id="1.10.10.10">
    <property type="entry name" value="Winged helix-like DNA-binding domain superfamily/Winged helix DNA-binding domain"/>
    <property type="match status" value="1"/>
</dbReference>
<organism evidence="5 6">
    <name type="scientific">Streptacidiphilus pinicola</name>
    <dbReference type="NCBI Taxonomy" id="2219663"/>
    <lineage>
        <taxon>Bacteria</taxon>
        <taxon>Bacillati</taxon>
        <taxon>Actinomycetota</taxon>
        <taxon>Actinomycetes</taxon>
        <taxon>Kitasatosporales</taxon>
        <taxon>Streptomycetaceae</taxon>
        <taxon>Streptacidiphilus</taxon>
    </lineage>
</organism>
<comment type="caution">
    <text evidence="5">The sequence shown here is derived from an EMBL/GenBank/DDBJ whole genome shotgun (WGS) entry which is preliminary data.</text>
</comment>